<dbReference type="EMBL" id="VIKS01000001">
    <property type="protein sequence ID" value="TQV89627.1"/>
    <property type="molecule type" value="Genomic_DNA"/>
</dbReference>
<dbReference type="PANTHER" id="PTHR42885:SF1">
    <property type="entry name" value="THREONINE-PHOSPHATE DECARBOXYLASE"/>
    <property type="match status" value="1"/>
</dbReference>
<dbReference type="Pfam" id="PF00155">
    <property type="entry name" value="Aminotran_1_2"/>
    <property type="match status" value="1"/>
</dbReference>
<comment type="similarity">
    <text evidence="3">Belongs to the class-I pyridoxal-phosphate-dependent aminotransferase family.</text>
</comment>
<dbReference type="GO" id="GO:0030170">
    <property type="term" value="F:pyridoxal phosphate binding"/>
    <property type="evidence" value="ECO:0007669"/>
    <property type="project" value="InterPro"/>
</dbReference>
<dbReference type="InterPro" id="IPR015422">
    <property type="entry name" value="PyrdxlP-dep_Trfase_small"/>
</dbReference>
<keyword evidence="3 5" id="KW-0032">Aminotransferase</keyword>
<sequence>MSLTHGGQLNSVAEQFDLDTEGWLDLSTGISPFSYPVSDIPQSIWRELPVPSANLIQQATNYYSGNNLLSISGLNENIHTSRLMVTNGSQSVIQSLPMVKRKNISSNSDASTIQVFVPEVGYKEHEKAWRDQGFKVVHYRKLPQPEQLTRNCVVVVINPNNPGGEKFAVDSLIALATNLSELGGWLVIDEAFMDVFSHQCSMITEVMKQESSLSDCVIVLRSVGKFFGLAGIRIGFVCTTEDILEQLRDMLGPWQVNGPALLIAEKALGDLEWQRRQRERLSIQRSKLQALLTVQFELDEIVGTDLFLTVKTNSAEQWFERLCRHKVYVRLCDEKNAIRFGIPDDTGLERLQLVFEKISQAYPEEQKPQSIQGRDQ</sequence>
<keyword evidence="6" id="KW-1185">Reference proteome</keyword>
<evidence type="ECO:0000256" key="1">
    <source>
        <dbReference type="ARBA" id="ARBA00001933"/>
    </source>
</evidence>
<dbReference type="RefSeq" id="WP_142891691.1">
    <property type="nucleotide sequence ID" value="NZ_ML660160.1"/>
</dbReference>
<keyword evidence="2" id="KW-0663">Pyridoxal phosphate</keyword>
<dbReference type="Proteomes" id="UP000315439">
    <property type="component" value="Unassembled WGS sequence"/>
</dbReference>
<protein>
    <recommendedName>
        <fullName evidence="3">Aminotransferase</fullName>
        <ecNumber evidence="3">2.6.1.-</ecNumber>
    </recommendedName>
</protein>
<accession>A0A545UJI3</accession>
<evidence type="ECO:0000313" key="5">
    <source>
        <dbReference type="EMBL" id="TQV89627.1"/>
    </source>
</evidence>
<keyword evidence="3 5" id="KW-0808">Transferase</keyword>
<dbReference type="GO" id="GO:0008483">
    <property type="term" value="F:transaminase activity"/>
    <property type="evidence" value="ECO:0007669"/>
    <property type="project" value="UniProtKB-KW"/>
</dbReference>
<dbReference type="PANTHER" id="PTHR42885">
    <property type="entry name" value="HISTIDINOL-PHOSPHATE AMINOTRANSFERASE-RELATED"/>
    <property type="match status" value="1"/>
</dbReference>
<comment type="cofactor">
    <cofactor evidence="1 3">
        <name>pyridoxal 5'-phosphate</name>
        <dbReference type="ChEBI" id="CHEBI:597326"/>
    </cofactor>
</comment>
<dbReference type="OrthoDB" id="9799304at2"/>
<name>A0A545UJI3_9GAMM</name>
<dbReference type="AlphaFoldDB" id="A0A545UJI3"/>
<dbReference type="InterPro" id="IPR015421">
    <property type="entry name" value="PyrdxlP-dep_Trfase_major"/>
</dbReference>
<dbReference type="EC" id="2.6.1.-" evidence="3"/>
<dbReference type="PROSITE" id="PS00105">
    <property type="entry name" value="AA_TRANSFER_CLASS_1"/>
    <property type="match status" value="1"/>
</dbReference>
<gene>
    <name evidence="5" type="ORF">FLL46_01725</name>
</gene>
<dbReference type="InterPro" id="IPR004838">
    <property type="entry name" value="NHTrfase_class1_PyrdxlP-BS"/>
</dbReference>
<dbReference type="Gene3D" id="3.40.640.10">
    <property type="entry name" value="Type I PLP-dependent aspartate aminotransferase-like (Major domain)"/>
    <property type="match status" value="1"/>
</dbReference>
<evidence type="ECO:0000256" key="2">
    <source>
        <dbReference type="ARBA" id="ARBA00022898"/>
    </source>
</evidence>
<dbReference type="InterPro" id="IPR015424">
    <property type="entry name" value="PyrdxlP-dep_Trfase"/>
</dbReference>
<dbReference type="SUPFAM" id="SSF53383">
    <property type="entry name" value="PLP-dependent transferases"/>
    <property type="match status" value="1"/>
</dbReference>
<comment type="caution">
    <text evidence="5">The sequence shown here is derived from an EMBL/GenBank/DDBJ whole genome shotgun (WGS) entry which is preliminary data.</text>
</comment>
<proteinExistence type="inferred from homology"/>
<dbReference type="CDD" id="cd00609">
    <property type="entry name" value="AAT_like"/>
    <property type="match status" value="1"/>
</dbReference>
<dbReference type="Gene3D" id="3.90.1150.10">
    <property type="entry name" value="Aspartate Aminotransferase, domain 1"/>
    <property type="match status" value="1"/>
</dbReference>
<organism evidence="5 6">
    <name type="scientific">Aliikangiella coralliicola</name>
    <dbReference type="NCBI Taxonomy" id="2592383"/>
    <lineage>
        <taxon>Bacteria</taxon>
        <taxon>Pseudomonadati</taxon>
        <taxon>Pseudomonadota</taxon>
        <taxon>Gammaproteobacteria</taxon>
        <taxon>Oceanospirillales</taxon>
        <taxon>Pleioneaceae</taxon>
        <taxon>Aliikangiella</taxon>
    </lineage>
</organism>
<dbReference type="InterPro" id="IPR004839">
    <property type="entry name" value="Aminotransferase_I/II_large"/>
</dbReference>
<reference evidence="5 6" key="1">
    <citation type="submission" date="2019-07" db="EMBL/GenBank/DDBJ databases">
        <title>Draft genome for Aliikangiella sp. M105.</title>
        <authorList>
            <person name="Wang G."/>
        </authorList>
    </citation>
    <scope>NUCLEOTIDE SEQUENCE [LARGE SCALE GENOMIC DNA]</scope>
    <source>
        <strain evidence="5 6">M105</strain>
    </source>
</reference>
<evidence type="ECO:0000259" key="4">
    <source>
        <dbReference type="Pfam" id="PF00155"/>
    </source>
</evidence>
<evidence type="ECO:0000256" key="3">
    <source>
        <dbReference type="RuleBase" id="RU000481"/>
    </source>
</evidence>
<evidence type="ECO:0000313" key="6">
    <source>
        <dbReference type="Proteomes" id="UP000315439"/>
    </source>
</evidence>
<feature type="domain" description="Aminotransferase class I/classII large" evidence="4">
    <location>
        <begin position="81"/>
        <end position="340"/>
    </location>
</feature>